<reference evidence="4" key="1">
    <citation type="submission" date="2014-05" db="EMBL/GenBank/DDBJ databases">
        <authorList>
            <person name="Urmite Genomes"/>
        </authorList>
    </citation>
    <scope>NUCLEOTIDE SEQUENCE</scope>
    <source>
        <strain evidence="4">DSM 44074</strain>
    </source>
</reference>
<dbReference type="AlphaFoldDB" id="A0AAV2WPJ1"/>
<dbReference type="CDD" id="cd05233">
    <property type="entry name" value="SDR_c"/>
    <property type="match status" value="1"/>
</dbReference>
<dbReference type="PANTHER" id="PTHR43477:SF1">
    <property type="entry name" value="DIHYDROANTICAPSIN 7-DEHYDROGENASE"/>
    <property type="match status" value="1"/>
</dbReference>
<dbReference type="GO" id="GO:0016491">
    <property type="term" value="F:oxidoreductase activity"/>
    <property type="evidence" value="ECO:0007669"/>
    <property type="project" value="UniProtKB-KW"/>
</dbReference>
<dbReference type="Proteomes" id="UP000028864">
    <property type="component" value="Unassembled WGS sequence"/>
</dbReference>
<keyword evidence="2" id="KW-0560">Oxidoreductase</keyword>
<dbReference type="PRINTS" id="PR00081">
    <property type="entry name" value="GDHRDH"/>
</dbReference>
<dbReference type="InterPro" id="IPR051122">
    <property type="entry name" value="SDR_DHRS6-like"/>
</dbReference>
<proteinExistence type="inferred from homology"/>
<reference evidence="4" key="2">
    <citation type="submission" date="2015-09" db="EMBL/GenBank/DDBJ databases">
        <title>Draft genome sequence of Mycobacterium neoaurum DSM 44074.</title>
        <authorList>
            <person name="Croce O."/>
            <person name="Robert C."/>
            <person name="Raoult D."/>
            <person name="Drancourt M."/>
        </authorList>
    </citation>
    <scope>NUCLEOTIDE SEQUENCE</scope>
    <source>
        <strain evidence="4">DSM 44074</strain>
    </source>
</reference>
<protein>
    <submittedName>
        <fullName evidence="4">Short chain dehydrogenase/reductase</fullName>
    </submittedName>
</protein>
<dbReference type="SMART" id="SM00822">
    <property type="entry name" value="PKS_KR"/>
    <property type="match status" value="1"/>
</dbReference>
<evidence type="ECO:0000256" key="1">
    <source>
        <dbReference type="ARBA" id="ARBA00006484"/>
    </source>
</evidence>
<dbReference type="InterPro" id="IPR036291">
    <property type="entry name" value="NAD(P)-bd_dom_sf"/>
</dbReference>
<feature type="domain" description="Ketoreductase" evidence="3">
    <location>
        <begin position="38"/>
        <end position="211"/>
    </location>
</feature>
<sequence>MIRQELRWQALPRIPRQASRARTGSYGRGMSDADFTDRTIVVVGGGSGIGLATARRVVTGGGTVVLGGRSIDRLTATADALGPAARWHRVDTADQRSVEEFFDHVDLAHGLLTTAADYVTGPMRTLTVAQAGTAFESKFWGQYRVVKAALPILAPDAAIVLMSGAAGARPAAVAPAYSAVNAAIEGLARGLAVELAPITVNAIAPGTVDGHLWRTRSAADRDAAFDSYRAASTIGRLATEDEIAHTIVYLLSSRVTTGSTLYPDGGYTFR</sequence>
<dbReference type="Gene3D" id="3.40.50.720">
    <property type="entry name" value="NAD(P)-binding Rossmann-like Domain"/>
    <property type="match status" value="1"/>
</dbReference>
<evidence type="ECO:0000313" key="5">
    <source>
        <dbReference type="Proteomes" id="UP000028864"/>
    </source>
</evidence>
<dbReference type="InterPro" id="IPR057326">
    <property type="entry name" value="KR_dom"/>
</dbReference>
<gene>
    <name evidence="4" type="ORF">BN1047_04109</name>
</gene>
<dbReference type="SUPFAM" id="SSF51735">
    <property type="entry name" value="NAD(P)-binding Rossmann-fold domains"/>
    <property type="match status" value="1"/>
</dbReference>
<accession>A0AAV2WPJ1</accession>
<evidence type="ECO:0000259" key="3">
    <source>
        <dbReference type="SMART" id="SM00822"/>
    </source>
</evidence>
<evidence type="ECO:0000313" key="4">
    <source>
        <dbReference type="EMBL" id="CDQ46205.1"/>
    </source>
</evidence>
<dbReference type="PANTHER" id="PTHR43477">
    <property type="entry name" value="DIHYDROANTICAPSIN 7-DEHYDROGENASE"/>
    <property type="match status" value="1"/>
</dbReference>
<comment type="similarity">
    <text evidence="1">Belongs to the short-chain dehydrogenases/reductases (SDR) family.</text>
</comment>
<dbReference type="InterPro" id="IPR002347">
    <property type="entry name" value="SDR_fam"/>
</dbReference>
<dbReference type="EMBL" id="LK021340">
    <property type="protein sequence ID" value="CDQ46205.1"/>
    <property type="molecule type" value="Genomic_DNA"/>
</dbReference>
<dbReference type="Pfam" id="PF13561">
    <property type="entry name" value="adh_short_C2"/>
    <property type="match status" value="1"/>
</dbReference>
<name>A0AAV2WPJ1_MYCNE</name>
<evidence type="ECO:0000256" key="2">
    <source>
        <dbReference type="ARBA" id="ARBA00023002"/>
    </source>
</evidence>
<organism evidence="4 5">
    <name type="scientific">Mycolicibacterium neoaurum</name>
    <name type="common">Mycobacterium neoaurum</name>
    <dbReference type="NCBI Taxonomy" id="1795"/>
    <lineage>
        <taxon>Bacteria</taxon>
        <taxon>Bacillati</taxon>
        <taxon>Actinomycetota</taxon>
        <taxon>Actinomycetes</taxon>
        <taxon>Mycobacteriales</taxon>
        <taxon>Mycobacteriaceae</taxon>
        <taxon>Mycolicibacterium</taxon>
    </lineage>
</organism>